<dbReference type="PATRIC" id="fig|362787.3.peg.746"/>
<dbReference type="Proteomes" id="UP000031465">
    <property type="component" value="Unassembled WGS sequence"/>
</dbReference>
<comment type="caution">
    <text evidence="4">The sequence shown here is derived from an EMBL/GenBank/DDBJ whole genome shotgun (WGS) entry which is preliminary data.</text>
</comment>
<dbReference type="NCBIfam" id="TIGR01777">
    <property type="entry name" value="yfcH"/>
    <property type="match status" value="1"/>
</dbReference>
<dbReference type="EMBL" id="JSAN01000046">
    <property type="protein sequence ID" value="KIC72836.1"/>
    <property type="molecule type" value="Genomic_DNA"/>
</dbReference>
<dbReference type="CDD" id="cd05242">
    <property type="entry name" value="SDR_a8"/>
    <property type="match status" value="1"/>
</dbReference>
<dbReference type="InterPro" id="IPR010099">
    <property type="entry name" value="SDR39U1"/>
</dbReference>
<evidence type="ECO:0000256" key="1">
    <source>
        <dbReference type="ARBA" id="ARBA00009353"/>
    </source>
</evidence>
<feature type="domain" description="NAD-dependent epimerase/dehydratase" evidence="2">
    <location>
        <begin position="5"/>
        <end position="216"/>
    </location>
</feature>
<dbReference type="Pfam" id="PF01370">
    <property type="entry name" value="Epimerase"/>
    <property type="match status" value="1"/>
</dbReference>
<dbReference type="AlphaFoldDB" id="A0A0C1JQP1"/>
<dbReference type="SUPFAM" id="SSF51735">
    <property type="entry name" value="NAD(P)-binding Rossmann-fold domains"/>
    <property type="match status" value="1"/>
</dbReference>
<evidence type="ECO:0000259" key="2">
    <source>
        <dbReference type="Pfam" id="PF01370"/>
    </source>
</evidence>
<dbReference type="InterPro" id="IPR013549">
    <property type="entry name" value="DUF1731"/>
</dbReference>
<sequence>MKMKILVTGSSGLIGSALIPFLKLGQHQIAKLVRKKTGLKSGEIAWDLEKGIINPELLEGVEAVIHLAGENIASIWTEKKKKQILESRVKGTKLLCQNLICLKSPPEVLISSSAIGYYGDHSDQILTEHSPKGQGFLADVCQQWEAATQSATEAGIRTVFLRTGIVLSTQGGALKSMLTPFKLGLGGELGSGKQYMSWISIDDLIGIIYYVIRQKELQGAINAVSPNPVTNREFTKILGNVLHRPTFFKIPTFVLKWIVGEMAEEVLLKSRRVIPEILEDKGFRFDHPNLKEALQSILTS</sequence>
<dbReference type="Pfam" id="PF08338">
    <property type="entry name" value="DUF1731"/>
    <property type="match status" value="1"/>
</dbReference>
<dbReference type="PANTHER" id="PTHR11092">
    <property type="entry name" value="SUGAR NUCLEOTIDE EPIMERASE RELATED"/>
    <property type="match status" value="1"/>
</dbReference>
<dbReference type="Gene3D" id="3.40.50.720">
    <property type="entry name" value="NAD(P)-binding Rossmann-like Domain"/>
    <property type="match status" value="1"/>
</dbReference>
<dbReference type="InterPro" id="IPR036291">
    <property type="entry name" value="NAD(P)-bd_dom_sf"/>
</dbReference>
<proteinExistence type="inferred from homology"/>
<evidence type="ECO:0000259" key="3">
    <source>
        <dbReference type="Pfam" id="PF08338"/>
    </source>
</evidence>
<dbReference type="PANTHER" id="PTHR11092:SF0">
    <property type="entry name" value="EPIMERASE FAMILY PROTEIN SDR39U1"/>
    <property type="match status" value="1"/>
</dbReference>
<reference evidence="4 5" key="1">
    <citation type="journal article" date="2014" name="Mol. Biol. Evol.">
        <title>Massive expansion of Ubiquitination-related gene families within the Chlamydiae.</title>
        <authorList>
            <person name="Domman D."/>
            <person name="Collingro A."/>
            <person name="Lagkouvardos I."/>
            <person name="Gehre L."/>
            <person name="Weinmaier T."/>
            <person name="Rattei T."/>
            <person name="Subtil A."/>
            <person name="Horn M."/>
        </authorList>
    </citation>
    <scope>NUCLEOTIDE SEQUENCE [LARGE SCALE GENOMIC DNA]</scope>
    <source>
        <strain evidence="4 5">EI2</strain>
    </source>
</reference>
<comment type="similarity">
    <text evidence="1">Belongs to the NAD(P)-dependent epimerase/dehydratase family. SDR39U1 subfamily.</text>
</comment>
<evidence type="ECO:0000313" key="4">
    <source>
        <dbReference type="EMBL" id="KIC72836.1"/>
    </source>
</evidence>
<name>A0A0C1JQP1_9BACT</name>
<evidence type="ECO:0000313" key="5">
    <source>
        <dbReference type="Proteomes" id="UP000031465"/>
    </source>
</evidence>
<gene>
    <name evidence="4" type="ORF">DB44_BZ00140</name>
</gene>
<dbReference type="InterPro" id="IPR001509">
    <property type="entry name" value="Epimerase_deHydtase"/>
</dbReference>
<organism evidence="4 5">
    <name type="scientific">Candidatus Protochlamydia amoebophila</name>
    <dbReference type="NCBI Taxonomy" id="362787"/>
    <lineage>
        <taxon>Bacteria</taxon>
        <taxon>Pseudomonadati</taxon>
        <taxon>Chlamydiota</taxon>
        <taxon>Chlamydiia</taxon>
        <taxon>Parachlamydiales</taxon>
        <taxon>Parachlamydiaceae</taxon>
        <taxon>Candidatus Protochlamydia</taxon>
    </lineage>
</organism>
<feature type="domain" description="DUF1731" evidence="3">
    <location>
        <begin position="250"/>
        <end position="297"/>
    </location>
</feature>
<protein>
    <submittedName>
        <fullName evidence="4">Epimerase family protein</fullName>
    </submittedName>
</protein>
<accession>A0A0C1JQP1</accession>